<gene>
    <name evidence="2" type="ORF">F4Y08_11445</name>
</gene>
<evidence type="ECO:0000256" key="1">
    <source>
        <dbReference type="SAM" id="SignalP"/>
    </source>
</evidence>
<evidence type="ECO:0008006" key="3">
    <source>
        <dbReference type="Google" id="ProtNLM"/>
    </source>
</evidence>
<name>A0A6B1DUL7_9CHLR</name>
<comment type="caution">
    <text evidence="2">The sequence shown here is derived from an EMBL/GenBank/DDBJ whole genome shotgun (WGS) entry which is preliminary data.</text>
</comment>
<proteinExistence type="predicted"/>
<feature type="chain" id="PRO_5025464142" description="Bacterial Ig-like domain-containing protein" evidence="1">
    <location>
        <begin position="29"/>
        <end position="481"/>
    </location>
</feature>
<feature type="signal peptide" evidence="1">
    <location>
        <begin position="1"/>
        <end position="28"/>
    </location>
</feature>
<sequence length="481" mass="52104">MKNIGACALKSIPLVLLALITAGGASFAGGDLFDDDYFDCPARTRLRHGQIADLTVSRDSDDADEVNVSWTSTDPASWGLGSNTFNTFLVLLLDDEDGDPLSQSLSLGLNKTTFDGVKTAAEVTVEMAIVVGTSHGDYLISDILRQDINQSLGTPSFSGEWYQLLQTPATDDSAYETPDADDDTPGHQYTFEEVGGGSMYYIGYNENFANYRKGTANYVHNPATPRLRIGLVHSADDDEQGRDNVDFESYIIRIVDSDGDVVTEGDDVPTNTSDYGFGINSNVDTTRQTLNKLWIHDLSDTSYPTLSSSGTIIRNRDGSALAYSTNFAFNPSTHLDTGEIFSNVRVKDGSQITPAMHQLPATVVTRMTDNEVAPPSISMMKVDTTGNGNQTLYRDAGQVFAHPPDEYRDFAVDTLTTDETHTITAWAVNEDGEVISPVATVKVHPTDNTVTLTATAGFRDYKNQTAIGAGTLVVTTFTVIK</sequence>
<keyword evidence="1" id="KW-0732">Signal</keyword>
<reference evidence="2" key="1">
    <citation type="submission" date="2019-09" db="EMBL/GenBank/DDBJ databases">
        <title>Characterisation of the sponge microbiome using genome-centric metagenomics.</title>
        <authorList>
            <person name="Engelberts J.P."/>
            <person name="Robbins S.J."/>
            <person name="De Goeij J.M."/>
            <person name="Aranda M."/>
            <person name="Bell S.C."/>
            <person name="Webster N.S."/>
        </authorList>
    </citation>
    <scope>NUCLEOTIDE SEQUENCE</scope>
    <source>
        <strain evidence="2">SB0662_bin_9</strain>
    </source>
</reference>
<evidence type="ECO:0000313" key="2">
    <source>
        <dbReference type="EMBL" id="MYD90928.1"/>
    </source>
</evidence>
<organism evidence="2">
    <name type="scientific">Caldilineaceae bacterium SB0662_bin_9</name>
    <dbReference type="NCBI Taxonomy" id="2605258"/>
    <lineage>
        <taxon>Bacteria</taxon>
        <taxon>Bacillati</taxon>
        <taxon>Chloroflexota</taxon>
        <taxon>Caldilineae</taxon>
        <taxon>Caldilineales</taxon>
        <taxon>Caldilineaceae</taxon>
    </lineage>
</organism>
<dbReference type="EMBL" id="VXPY01000082">
    <property type="protein sequence ID" value="MYD90928.1"/>
    <property type="molecule type" value="Genomic_DNA"/>
</dbReference>
<accession>A0A6B1DUL7</accession>
<dbReference type="AlphaFoldDB" id="A0A6B1DUL7"/>
<protein>
    <recommendedName>
        <fullName evidence="3">Bacterial Ig-like domain-containing protein</fullName>
    </recommendedName>
</protein>